<dbReference type="GO" id="GO:0006606">
    <property type="term" value="P:protein import into nucleus"/>
    <property type="evidence" value="ECO:0007669"/>
    <property type="project" value="TreeGrafter"/>
</dbReference>
<evidence type="ECO:0000256" key="3">
    <source>
        <dbReference type="ARBA" id="ARBA00022927"/>
    </source>
</evidence>
<evidence type="ECO:0000313" key="6">
    <source>
        <dbReference type="Proteomes" id="UP000193685"/>
    </source>
</evidence>
<dbReference type="SUPFAM" id="SSF55724">
    <property type="entry name" value="Mog1p/PsbP-like"/>
    <property type="match status" value="1"/>
</dbReference>
<dbReference type="STRING" id="56484.A0A1Y2F453"/>
<dbReference type="GO" id="GO:0005634">
    <property type="term" value="C:nucleus"/>
    <property type="evidence" value="ECO:0007669"/>
    <property type="project" value="TreeGrafter"/>
</dbReference>
<dbReference type="GO" id="GO:0005085">
    <property type="term" value="F:guanyl-nucleotide exchange factor activity"/>
    <property type="evidence" value="ECO:0007669"/>
    <property type="project" value="TreeGrafter"/>
</dbReference>
<proteinExistence type="inferred from homology"/>
<dbReference type="GeneID" id="63788124"/>
<dbReference type="GO" id="GO:0031267">
    <property type="term" value="F:small GTPase binding"/>
    <property type="evidence" value="ECO:0007669"/>
    <property type="project" value="TreeGrafter"/>
</dbReference>
<feature type="compositionally biased region" description="Acidic residues" evidence="4">
    <location>
        <begin position="187"/>
        <end position="197"/>
    </location>
</feature>
<dbReference type="Proteomes" id="UP000193685">
    <property type="component" value="Unassembled WGS sequence"/>
</dbReference>
<evidence type="ECO:0000256" key="2">
    <source>
        <dbReference type="ARBA" id="ARBA00022448"/>
    </source>
</evidence>
<accession>A0A1Y2F453</accession>
<gene>
    <name evidence="5" type="ORF">BCR37DRAFT_394817</name>
</gene>
<comment type="caution">
    <text evidence="5">The sequence shown here is derived from an EMBL/GenBank/DDBJ whole genome shotgun (WGS) entry which is preliminary data.</text>
</comment>
<evidence type="ECO:0000313" key="5">
    <source>
        <dbReference type="EMBL" id="ORY77725.1"/>
    </source>
</evidence>
<dbReference type="PANTHER" id="PTHR15837:SF0">
    <property type="entry name" value="RAN GUANINE NUCLEOTIDE RELEASE FACTOR"/>
    <property type="match status" value="1"/>
</dbReference>
<keyword evidence="6" id="KW-1185">Reference proteome</keyword>
<protein>
    <submittedName>
        <fullName evidence="5">Uncharacterized protein</fullName>
    </submittedName>
</protein>
<keyword evidence="3" id="KW-0653">Protein transport</keyword>
<dbReference type="InterPro" id="IPR016123">
    <property type="entry name" value="Mog1/PsbP_a/b/a-sand"/>
</dbReference>
<dbReference type="RefSeq" id="XP_040723110.1">
    <property type="nucleotide sequence ID" value="XM_040871525.1"/>
</dbReference>
<comment type="similarity">
    <text evidence="1">Belongs to the MOG1 family.</text>
</comment>
<dbReference type="Gene3D" id="3.40.1000.10">
    <property type="entry name" value="Mog1/PsbP, alpha/beta/alpha sandwich"/>
    <property type="match status" value="1"/>
</dbReference>
<dbReference type="InterPro" id="IPR007681">
    <property type="entry name" value="Mog1"/>
</dbReference>
<organism evidence="5 6">
    <name type="scientific">Protomyces lactucae-debilis</name>
    <dbReference type="NCBI Taxonomy" id="2754530"/>
    <lineage>
        <taxon>Eukaryota</taxon>
        <taxon>Fungi</taxon>
        <taxon>Dikarya</taxon>
        <taxon>Ascomycota</taxon>
        <taxon>Taphrinomycotina</taxon>
        <taxon>Taphrinomycetes</taxon>
        <taxon>Taphrinales</taxon>
        <taxon>Protomycetaceae</taxon>
        <taxon>Protomyces</taxon>
    </lineage>
</organism>
<feature type="region of interest" description="Disordered" evidence="4">
    <location>
        <begin position="187"/>
        <end position="212"/>
    </location>
</feature>
<dbReference type="PANTHER" id="PTHR15837">
    <property type="entry name" value="RAN GUANINE NUCLEOTIDE RELEASE FACTOR"/>
    <property type="match status" value="1"/>
</dbReference>
<sequence length="250" mass="27491">MTEPDAASLARLSMTGQAKRRKVDLYGGAMSAELPAELIDASDLRQVPDYQECFVHPVHKDQSLIIELLDINDDEEGVIPTKDAGVEEILKASIRRHFAALDDAQGPEDTVSVETASNQTFSLETPFTVPNGGEAIRQAAILQGTHRLQKFNEGTRKRVRVAMALVRLEAVGTELLITLFDADETAGEGGLTDDEADQQPTKKPTSPVREAEKAQAISRWDSVLAIMQSVRILEWTLFPEYAPDGYSKWA</sequence>
<dbReference type="Pfam" id="PF04603">
    <property type="entry name" value="Mog1"/>
    <property type="match status" value="1"/>
</dbReference>
<evidence type="ECO:0000256" key="1">
    <source>
        <dbReference type="ARBA" id="ARBA00010307"/>
    </source>
</evidence>
<reference evidence="5 6" key="1">
    <citation type="submission" date="2016-07" db="EMBL/GenBank/DDBJ databases">
        <title>Pervasive Adenine N6-methylation of Active Genes in Fungi.</title>
        <authorList>
            <consortium name="DOE Joint Genome Institute"/>
            <person name="Mondo S.J."/>
            <person name="Dannebaum R.O."/>
            <person name="Kuo R.C."/>
            <person name="Labutti K."/>
            <person name="Haridas S."/>
            <person name="Kuo A."/>
            <person name="Salamov A."/>
            <person name="Ahrendt S.R."/>
            <person name="Lipzen A."/>
            <person name="Sullivan W."/>
            <person name="Andreopoulos W.B."/>
            <person name="Clum A."/>
            <person name="Lindquist E."/>
            <person name="Daum C."/>
            <person name="Ramamoorthy G.K."/>
            <person name="Gryganskyi A."/>
            <person name="Culley D."/>
            <person name="Magnuson J.K."/>
            <person name="James T.Y."/>
            <person name="O'Malley M.A."/>
            <person name="Stajich J.E."/>
            <person name="Spatafora J.W."/>
            <person name="Visel A."/>
            <person name="Grigoriev I.V."/>
        </authorList>
    </citation>
    <scope>NUCLEOTIDE SEQUENCE [LARGE SCALE GENOMIC DNA]</scope>
    <source>
        <strain evidence="5 6">12-1054</strain>
    </source>
</reference>
<dbReference type="OrthoDB" id="10255285at2759"/>
<keyword evidence="2" id="KW-0813">Transport</keyword>
<evidence type="ECO:0000256" key="4">
    <source>
        <dbReference type="SAM" id="MobiDB-lite"/>
    </source>
</evidence>
<dbReference type="AlphaFoldDB" id="A0A1Y2F453"/>
<dbReference type="EMBL" id="MCFI01000019">
    <property type="protein sequence ID" value="ORY77725.1"/>
    <property type="molecule type" value="Genomic_DNA"/>
</dbReference>
<name>A0A1Y2F453_PROLT</name>